<organism evidence="1 2">
    <name type="scientific">Scytonema hofmannii PCC 7110</name>
    <dbReference type="NCBI Taxonomy" id="128403"/>
    <lineage>
        <taxon>Bacteria</taxon>
        <taxon>Bacillati</taxon>
        <taxon>Cyanobacteriota</taxon>
        <taxon>Cyanophyceae</taxon>
        <taxon>Nostocales</taxon>
        <taxon>Scytonemataceae</taxon>
        <taxon>Scytonema</taxon>
    </lineage>
</organism>
<dbReference type="STRING" id="128403.WA1_10480"/>
<protein>
    <submittedName>
        <fullName evidence="1">Uncharacterized protein</fullName>
    </submittedName>
</protein>
<keyword evidence="2" id="KW-1185">Reference proteome</keyword>
<dbReference type="OrthoDB" id="517678at2"/>
<proteinExistence type="predicted"/>
<dbReference type="RefSeq" id="WP_017743957.1">
    <property type="nucleotide sequence ID" value="NZ_KQ976354.1"/>
</dbReference>
<comment type="caution">
    <text evidence="1">The sequence shown here is derived from an EMBL/GenBank/DDBJ whole genome shotgun (WGS) entry which is preliminary data.</text>
</comment>
<dbReference type="InterPro" id="IPR013321">
    <property type="entry name" value="Arc_rbn_hlx_hlx"/>
</dbReference>
<name>A0A139XFP2_9CYAN</name>
<dbReference type="InterPro" id="IPR010985">
    <property type="entry name" value="Ribbon_hlx_hlx"/>
</dbReference>
<dbReference type="Proteomes" id="UP000076925">
    <property type="component" value="Unassembled WGS sequence"/>
</dbReference>
<accession>A0A139XFP2</accession>
<sequence length="73" mass="8052">MASSPQFSVRIPPELDERLNAYAKQAGTTKTKVIIDALAHYLGCADDVPLIRRVLELEERVAALETQGRQVTS</sequence>
<reference evidence="1 2" key="1">
    <citation type="journal article" date="2013" name="Genome Biol. Evol.">
        <title>Genomes of Stigonematalean cyanobacteria (subsection V) and the evolution of oxygenic photosynthesis from prokaryotes to plastids.</title>
        <authorList>
            <person name="Dagan T."/>
            <person name="Roettger M."/>
            <person name="Stucken K."/>
            <person name="Landan G."/>
            <person name="Koch R."/>
            <person name="Major P."/>
            <person name="Gould S.B."/>
            <person name="Goremykin V.V."/>
            <person name="Rippka R."/>
            <person name="Tandeau de Marsac N."/>
            <person name="Gugger M."/>
            <person name="Lockhart P.J."/>
            <person name="Allen J.F."/>
            <person name="Brune I."/>
            <person name="Maus I."/>
            <person name="Puhler A."/>
            <person name="Martin W.F."/>
        </authorList>
    </citation>
    <scope>NUCLEOTIDE SEQUENCE [LARGE SCALE GENOMIC DNA]</scope>
    <source>
        <strain evidence="1 2">PCC 7110</strain>
    </source>
</reference>
<dbReference type="EMBL" id="ANNX02000013">
    <property type="protein sequence ID" value="KYC43483.1"/>
    <property type="molecule type" value="Genomic_DNA"/>
</dbReference>
<evidence type="ECO:0000313" key="2">
    <source>
        <dbReference type="Proteomes" id="UP000076925"/>
    </source>
</evidence>
<dbReference type="SUPFAM" id="SSF47598">
    <property type="entry name" value="Ribbon-helix-helix"/>
    <property type="match status" value="1"/>
</dbReference>
<dbReference type="AlphaFoldDB" id="A0A139XFP2"/>
<dbReference type="GO" id="GO:0006355">
    <property type="term" value="P:regulation of DNA-templated transcription"/>
    <property type="evidence" value="ECO:0007669"/>
    <property type="project" value="InterPro"/>
</dbReference>
<evidence type="ECO:0000313" key="1">
    <source>
        <dbReference type="EMBL" id="KYC43483.1"/>
    </source>
</evidence>
<dbReference type="Gene3D" id="1.10.1220.10">
    <property type="entry name" value="Met repressor-like"/>
    <property type="match status" value="1"/>
</dbReference>
<gene>
    <name evidence="1" type="ORF">WA1_10480</name>
</gene>